<protein>
    <recommendedName>
        <fullName evidence="3">SMI1/KNR4 family protein</fullName>
    </recommendedName>
</protein>
<dbReference type="Proteomes" id="UP000621500">
    <property type="component" value="Unassembled WGS sequence"/>
</dbReference>
<sequence length="217" mass="23793">MIDRVEAVRQAREWARQELGSEDPGIAEFEAGYVVWDRSTHVGDTAPTQVGAARGVLDRATGQWSLWPCLPVDEVIRLYLNHRAGSARFPDDVRTMLRLSGWVPGRDGSALLGSWCRRHGVDDEVLFPAARASAADFGGLTIVGYRFTPTPDDLVPPPHSDLAERLGLRVWQIAAGDARLLVMDESGAVHRRDSSGDLPFAPTVDEAVVRLVRGEDD</sequence>
<dbReference type="RefSeq" id="WP_203861659.1">
    <property type="nucleotide sequence ID" value="NZ_BAAAZQ010000022.1"/>
</dbReference>
<gene>
    <name evidence="1" type="ORF">Pma05_69090</name>
</gene>
<accession>A0ABQ4F0A8</accession>
<comment type="caution">
    <text evidence="1">The sequence shown here is derived from an EMBL/GenBank/DDBJ whole genome shotgun (WGS) entry which is preliminary data.</text>
</comment>
<dbReference type="Pfam" id="PF14433">
    <property type="entry name" value="SUKH-3"/>
    <property type="match status" value="1"/>
</dbReference>
<reference evidence="1 2" key="1">
    <citation type="submission" date="2021-01" db="EMBL/GenBank/DDBJ databases">
        <title>Whole genome shotgun sequence of Plantactinospora mayteni NBRC 109088.</title>
        <authorList>
            <person name="Komaki H."/>
            <person name="Tamura T."/>
        </authorList>
    </citation>
    <scope>NUCLEOTIDE SEQUENCE [LARGE SCALE GENOMIC DNA]</scope>
    <source>
        <strain evidence="1 2">NBRC 109088</strain>
    </source>
</reference>
<evidence type="ECO:0000313" key="1">
    <source>
        <dbReference type="EMBL" id="GIH00337.1"/>
    </source>
</evidence>
<name>A0ABQ4F0A8_9ACTN</name>
<organism evidence="1 2">
    <name type="scientific">Plantactinospora mayteni</name>
    <dbReference type="NCBI Taxonomy" id="566021"/>
    <lineage>
        <taxon>Bacteria</taxon>
        <taxon>Bacillati</taxon>
        <taxon>Actinomycetota</taxon>
        <taxon>Actinomycetes</taxon>
        <taxon>Micromonosporales</taxon>
        <taxon>Micromonosporaceae</taxon>
        <taxon>Plantactinospora</taxon>
    </lineage>
</organism>
<evidence type="ECO:0008006" key="3">
    <source>
        <dbReference type="Google" id="ProtNLM"/>
    </source>
</evidence>
<evidence type="ECO:0000313" key="2">
    <source>
        <dbReference type="Proteomes" id="UP000621500"/>
    </source>
</evidence>
<dbReference type="EMBL" id="BONX01000052">
    <property type="protein sequence ID" value="GIH00337.1"/>
    <property type="molecule type" value="Genomic_DNA"/>
</dbReference>
<dbReference type="InterPro" id="IPR025850">
    <property type="entry name" value="SUKH-3"/>
</dbReference>
<proteinExistence type="predicted"/>
<keyword evidence="2" id="KW-1185">Reference proteome</keyword>